<proteinExistence type="predicted"/>
<feature type="transmembrane region" description="Helical" evidence="1">
    <location>
        <begin position="29"/>
        <end position="49"/>
    </location>
</feature>
<feature type="transmembrane region" description="Helical" evidence="1">
    <location>
        <begin position="55"/>
        <end position="75"/>
    </location>
</feature>
<feature type="transmembrane region" description="Helical" evidence="1">
    <location>
        <begin position="115"/>
        <end position="135"/>
    </location>
</feature>
<dbReference type="RefSeq" id="WP_135245799.1">
    <property type="nucleotide sequence ID" value="NZ_SIHO01000002.1"/>
</dbReference>
<dbReference type="Pfam" id="PF05656">
    <property type="entry name" value="DUF805"/>
    <property type="match status" value="1"/>
</dbReference>
<name>A0A4Y9EMF9_9SPHN</name>
<keyword evidence="1" id="KW-1133">Transmembrane helix</keyword>
<gene>
    <name evidence="2" type="ORF">EUV02_08410</name>
</gene>
<organism evidence="2 3">
    <name type="scientific">Glacieibacterium arshaanense</name>
    <dbReference type="NCBI Taxonomy" id="2511025"/>
    <lineage>
        <taxon>Bacteria</taxon>
        <taxon>Pseudomonadati</taxon>
        <taxon>Pseudomonadota</taxon>
        <taxon>Alphaproteobacteria</taxon>
        <taxon>Sphingomonadales</taxon>
        <taxon>Sphingosinicellaceae</taxon>
        <taxon>Glacieibacterium</taxon>
    </lineage>
</organism>
<feature type="transmembrane region" description="Helical" evidence="1">
    <location>
        <begin position="87"/>
        <end position="103"/>
    </location>
</feature>
<evidence type="ECO:0000313" key="3">
    <source>
        <dbReference type="Proteomes" id="UP000297737"/>
    </source>
</evidence>
<dbReference type="Proteomes" id="UP000297737">
    <property type="component" value="Unassembled WGS sequence"/>
</dbReference>
<keyword evidence="1" id="KW-0472">Membrane</keyword>
<dbReference type="AlphaFoldDB" id="A0A4Y9EMF9"/>
<accession>A0A4Y9EMF9</accession>
<dbReference type="InterPro" id="IPR008523">
    <property type="entry name" value="DUF805"/>
</dbReference>
<keyword evidence="1" id="KW-0812">Transmembrane</keyword>
<evidence type="ECO:0000256" key="1">
    <source>
        <dbReference type="SAM" id="Phobius"/>
    </source>
</evidence>
<dbReference type="GO" id="GO:0005886">
    <property type="term" value="C:plasma membrane"/>
    <property type="evidence" value="ECO:0007669"/>
    <property type="project" value="TreeGrafter"/>
</dbReference>
<evidence type="ECO:0000313" key="2">
    <source>
        <dbReference type="EMBL" id="TFU03207.1"/>
    </source>
</evidence>
<dbReference type="EMBL" id="SIHO01000002">
    <property type="protein sequence ID" value="TFU03207.1"/>
    <property type="molecule type" value="Genomic_DNA"/>
</dbReference>
<dbReference type="PANTHER" id="PTHR34980:SF2">
    <property type="entry name" value="INNER MEMBRANE PROTEIN YHAH-RELATED"/>
    <property type="match status" value="1"/>
</dbReference>
<protein>
    <submittedName>
        <fullName evidence="2">DUF805 domain-containing protein</fullName>
    </submittedName>
</protein>
<keyword evidence="3" id="KW-1185">Reference proteome</keyword>
<comment type="caution">
    <text evidence="2">The sequence shown here is derived from an EMBL/GenBank/DDBJ whole genome shotgun (WGS) entry which is preliminary data.</text>
</comment>
<dbReference type="OrthoDB" id="9812349at2"/>
<dbReference type="PANTHER" id="PTHR34980">
    <property type="entry name" value="INNER MEMBRANE PROTEIN-RELATED-RELATED"/>
    <property type="match status" value="1"/>
</dbReference>
<sequence>MDKTATQWMVEPLKKYATFSGRARRKEFWWFYLLCVLAIVVLCIAFALLSAGDAMGVAALLLIPILALFVPLVAVQVRRLHDVNRSGWWLLGSVVLGALSGGIDATKLPQTEPLAVLLVALAQLGFGILILVWLCSRGTIGENRFGPDPLAAPDA</sequence>
<reference evidence="2 3" key="1">
    <citation type="submission" date="2019-02" db="EMBL/GenBank/DDBJ databases">
        <title>Polymorphobacter sp. isolated from the lake at the Tibet of China.</title>
        <authorList>
            <person name="Li A."/>
        </authorList>
    </citation>
    <scope>NUCLEOTIDE SEQUENCE [LARGE SCALE GENOMIC DNA]</scope>
    <source>
        <strain evidence="2 3">DJ1R-1</strain>
    </source>
</reference>